<feature type="domain" description="Bacterial virulence protein VirB8" evidence="6">
    <location>
        <begin position="79"/>
        <end position="288"/>
    </location>
</feature>
<evidence type="ECO:0000259" key="6">
    <source>
        <dbReference type="Pfam" id="PF04335"/>
    </source>
</evidence>
<comment type="caution">
    <text evidence="7">The sequence shown here is derived from an EMBL/GenBank/DDBJ whole genome shotgun (WGS) entry which is preliminary data.</text>
</comment>
<reference evidence="7 8" key="1">
    <citation type="journal article" date="2012" name="Int. J. Syst. Evol. Microbiol.">
        <title>Vibrio caribbeanicus sp. nov., isolated from the marine sponge Scleritoderma cyanea.</title>
        <authorList>
            <person name="Hoffmann M."/>
            <person name="Monday S.R."/>
            <person name="Allard M.W."/>
            <person name="Strain E.A."/>
            <person name="Whittaker P."/>
            <person name="Naum M."/>
            <person name="McCarthy P.J."/>
            <person name="Lopez J.V."/>
            <person name="Fischer M."/>
            <person name="Brown E.W."/>
        </authorList>
    </citation>
    <scope>NUCLEOTIDE SEQUENCE [LARGE SCALE GENOMIC DNA]</scope>
    <source>
        <strain evidence="7 8">ATCC 700023</strain>
    </source>
</reference>
<evidence type="ECO:0000256" key="5">
    <source>
        <dbReference type="SAM" id="Phobius"/>
    </source>
</evidence>
<evidence type="ECO:0000313" key="7">
    <source>
        <dbReference type="EMBL" id="EGU31279.1"/>
    </source>
</evidence>
<dbReference type="Pfam" id="PF04335">
    <property type="entry name" value="VirB8"/>
    <property type="match status" value="1"/>
</dbReference>
<feature type="transmembrane region" description="Helical" evidence="5">
    <location>
        <begin position="95"/>
        <end position="118"/>
    </location>
</feature>
<dbReference type="AlphaFoldDB" id="F9S7I3"/>
<dbReference type="RefSeq" id="WP_006714441.1">
    <property type="nucleotide sequence ID" value="NZ_AFWF01000294.1"/>
</dbReference>
<evidence type="ECO:0000256" key="3">
    <source>
        <dbReference type="ARBA" id="ARBA00022989"/>
    </source>
</evidence>
<organism evidence="7 8">
    <name type="scientific">Vibrio ichthyoenteri ATCC 700023</name>
    <dbReference type="NCBI Taxonomy" id="870968"/>
    <lineage>
        <taxon>Bacteria</taxon>
        <taxon>Pseudomonadati</taxon>
        <taxon>Pseudomonadota</taxon>
        <taxon>Gammaproteobacteria</taxon>
        <taxon>Vibrionales</taxon>
        <taxon>Vibrionaceae</taxon>
        <taxon>Vibrio</taxon>
    </lineage>
</organism>
<accession>F9S7I3</accession>
<evidence type="ECO:0000256" key="2">
    <source>
        <dbReference type="ARBA" id="ARBA00022692"/>
    </source>
</evidence>
<keyword evidence="4 5" id="KW-0472">Membrane</keyword>
<dbReference type="OrthoDB" id="7366154at2"/>
<dbReference type="SUPFAM" id="SSF54427">
    <property type="entry name" value="NTF2-like"/>
    <property type="match status" value="1"/>
</dbReference>
<evidence type="ECO:0000256" key="1">
    <source>
        <dbReference type="ARBA" id="ARBA00004167"/>
    </source>
</evidence>
<dbReference type="GO" id="GO:0016020">
    <property type="term" value="C:membrane"/>
    <property type="evidence" value="ECO:0007669"/>
    <property type="project" value="UniProtKB-SubCell"/>
</dbReference>
<sequence length="292" mass="33505">MFWKRKKTDDENQSVELLQPESDLDTLIAESELDESSSSKNKPELKTIENVLDENKHIEKQKMNGSATKAVAEYLKQMQNFESDRVEFIKQQNKFAWRVAIGACLISCLSIGAVISVLPLKTVVPFLVRVDNNTGETDIVNPLSNGQETYEEKLNKFWTQQFVNMRENYYWSTLKDNAARLELLSTDDVFKQYQSYLNGVNSPLNKFKTTRSVKVDIKGTTFLETNGQIFAQTRLTKTVIDNAGLPVALFPVTHWIATSTFDYKKEIKREKEEQINPLGFQITSYHIDPVQD</sequence>
<dbReference type="CDD" id="cd16424">
    <property type="entry name" value="VirB8"/>
    <property type="match status" value="1"/>
</dbReference>
<keyword evidence="2 5" id="KW-0812">Transmembrane</keyword>
<name>F9S7I3_9VIBR</name>
<dbReference type="EMBL" id="AFWF01000294">
    <property type="protein sequence ID" value="EGU31279.1"/>
    <property type="molecule type" value="Genomic_DNA"/>
</dbReference>
<protein>
    <submittedName>
        <fullName evidence="7">TraE/VirB8-like protein</fullName>
    </submittedName>
</protein>
<proteinExistence type="predicted"/>
<evidence type="ECO:0000256" key="4">
    <source>
        <dbReference type="ARBA" id="ARBA00023136"/>
    </source>
</evidence>
<dbReference type="InterPro" id="IPR032710">
    <property type="entry name" value="NTF2-like_dom_sf"/>
</dbReference>
<dbReference type="InterPro" id="IPR007430">
    <property type="entry name" value="VirB8"/>
</dbReference>
<comment type="subcellular location">
    <subcellularLocation>
        <location evidence="1">Membrane</location>
        <topology evidence="1">Single-pass membrane protein</topology>
    </subcellularLocation>
</comment>
<keyword evidence="3 5" id="KW-1133">Transmembrane helix</keyword>
<keyword evidence="8" id="KW-1185">Reference proteome</keyword>
<evidence type="ECO:0000313" key="8">
    <source>
        <dbReference type="Proteomes" id="UP000004605"/>
    </source>
</evidence>
<dbReference type="Proteomes" id="UP000004605">
    <property type="component" value="Unassembled WGS sequence"/>
</dbReference>
<gene>
    <name evidence="7" type="ORF">VII00023_22889</name>
</gene>
<dbReference type="Gene3D" id="3.10.450.230">
    <property type="entry name" value="VirB8 protein"/>
    <property type="match status" value="1"/>
</dbReference>